<dbReference type="SUPFAM" id="SSF56317">
    <property type="entry name" value="Carbon-nitrogen hydrolase"/>
    <property type="match status" value="1"/>
</dbReference>
<keyword evidence="5" id="KW-1185">Reference proteome</keyword>
<comment type="caution">
    <text evidence="4">The sequence shown here is derived from an EMBL/GenBank/DDBJ whole genome shotgun (WGS) entry which is preliminary data.</text>
</comment>
<name>A0A8S3QDD9_MYTED</name>
<evidence type="ECO:0000256" key="1">
    <source>
        <dbReference type="ARBA" id="ARBA00008225"/>
    </source>
</evidence>
<dbReference type="Gene3D" id="3.60.110.10">
    <property type="entry name" value="Carbon-nitrogen hydrolase"/>
    <property type="match status" value="1"/>
</dbReference>
<dbReference type="OrthoDB" id="10250282at2759"/>
<dbReference type="EC" id="3.5.1.92" evidence="4"/>
<feature type="domain" description="CN hydrolase" evidence="3">
    <location>
        <begin position="1"/>
        <end position="254"/>
    </location>
</feature>
<dbReference type="EMBL" id="CAJPWZ010000459">
    <property type="protein sequence ID" value="CAG2193210.1"/>
    <property type="molecule type" value="Genomic_DNA"/>
</dbReference>
<evidence type="ECO:0000313" key="4">
    <source>
        <dbReference type="EMBL" id="CAG2193210.1"/>
    </source>
</evidence>
<dbReference type="PANTHER" id="PTHR10609:SF27">
    <property type="entry name" value="CN HYDROLASE DOMAIN-CONTAINING PROTEIN-RELATED"/>
    <property type="match status" value="1"/>
</dbReference>
<dbReference type="InterPro" id="IPR036526">
    <property type="entry name" value="C-N_Hydrolase_sf"/>
</dbReference>
<evidence type="ECO:0000256" key="2">
    <source>
        <dbReference type="ARBA" id="ARBA00022801"/>
    </source>
</evidence>
<dbReference type="AlphaFoldDB" id="A0A8S3QDD9"/>
<comment type="similarity">
    <text evidence="1">Belongs to the carbon-nitrogen hydrolase superfamily. BTD/VNN family.</text>
</comment>
<accession>A0A8S3QDD9</accession>
<gene>
    <name evidence="4" type="ORF">MEDL_8508</name>
</gene>
<evidence type="ECO:0000259" key="3">
    <source>
        <dbReference type="PROSITE" id="PS50263"/>
    </source>
</evidence>
<dbReference type="GO" id="GO:0017159">
    <property type="term" value="F:pantetheine hydrolase activity"/>
    <property type="evidence" value="ECO:0007669"/>
    <property type="project" value="UniProtKB-EC"/>
</dbReference>
<sequence length="473" mass="53277">MMKNIEIYKEQATKAGKQNVEIMVFPEYGIYGTMKISREGIASYLEYIPDPEENWNACQHPDKYEDTDIQRHISCLAKDTSMYLVVNFGDRQPCDIGEDPNCPKDGHYQFNTNVVYNPKGDLIAKYHKIQLYNEKHFDIPPVTKLVTFETPFGKFAVFTCFDILFKTPAVDVLKLDGVGNVVFPTAWMDALPLLAGIQFHSAFAASAKVNLLAANINLPKYRFHGSGIYSPTGYKEFQYSESHGGKLLIADLPVVKTNAFTTKFQRPDIKIERSSASPGQFKSEVRHDPFMFVPIQNNKGNVSVCDGKLCCFLSYERVGSDSEYFAFGAFDGLHKSRVQPYYLKVCTLLKCKTANRTSCGDRNVKESLTNFTSIKLKGTFETRYVFPEVLLADDGLLKLSSGDFWTYADGTLESKNGFEHPVLSVSLLSRDYERDNGDVIDERDQGNKTNDGNCIYSNLFLITVVAIATFCIE</sequence>
<dbReference type="Pfam" id="PF00795">
    <property type="entry name" value="CN_hydrolase"/>
    <property type="match status" value="1"/>
</dbReference>
<protein>
    <submittedName>
        <fullName evidence="4">VNN</fullName>
        <ecNumber evidence="4">3.5.1.92</ecNumber>
    </submittedName>
</protein>
<evidence type="ECO:0000313" key="5">
    <source>
        <dbReference type="Proteomes" id="UP000683360"/>
    </source>
</evidence>
<dbReference type="Pfam" id="PF19018">
    <property type="entry name" value="Vanin_C"/>
    <property type="match status" value="1"/>
</dbReference>
<dbReference type="InterPro" id="IPR040154">
    <property type="entry name" value="Biotinidase/VNN"/>
</dbReference>
<reference evidence="4" key="1">
    <citation type="submission" date="2021-03" db="EMBL/GenBank/DDBJ databases">
        <authorList>
            <person name="Bekaert M."/>
        </authorList>
    </citation>
    <scope>NUCLEOTIDE SEQUENCE</scope>
</reference>
<dbReference type="InterPro" id="IPR043957">
    <property type="entry name" value="Vanin_C"/>
</dbReference>
<proteinExistence type="inferred from homology"/>
<dbReference type="InterPro" id="IPR003010">
    <property type="entry name" value="C-N_Hydrolase"/>
</dbReference>
<dbReference type="PROSITE" id="PS50263">
    <property type="entry name" value="CN_HYDROLASE"/>
    <property type="match status" value="1"/>
</dbReference>
<dbReference type="PANTHER" id="PTHR10609">
    <property type="entry name" value="BIOTINIDASE-RELATED"/>
    <property type="match status" value="1"/>
</dbReference>
<organism evidence="4 5">
    <name type="scientific">Mytilus edulis</name>
    <name type="common">Blue mussel</name>
    <dbReference type="NCBI Taxonomy" id="6550"/>
    <lineage>
        <taxon>Eukaryota</taxon>
        <taxon>Metazoa</taxon>
        <taxon>Spiralia</taxon>
        <taxon>Lophotrochozoa</taxon>
        <taxon>Mollusca</taxon>
        <taxon>Bivalvia</taxon>
        <taxon>Autobranchia</taxon>
        <taxon>Pteriomorphia</taxon>
        <taxon>Mytilida</taxon>
        <taxon>Mytiloidea</taxon>
        <taxon>Mytilidae</taxon>
        <taxon>Mytilinae</taxon>
        <taxon>Mytilus</taxon>
    </lineage>
</organism>
<keyword evidence="2 4" id="KW-0378">Hydrolase</keyword>
<dbReference type="Proteomes" id="UP000683360">
    <property type="component" value="Unassembled WGS sequence"/>
</dbReference>